<dbReference type="SMART" id="SM00220">
    <property type="entry name" value="S_TKc"/>
    <property type="match status" value="1"/>
</dbReference>
<dbReference type="PANTHER" id="PTHR44329:SF214">
    <property type="entry name" value="PROTEIN KINASE DOMAIN-CONTAINING PROTEIN"/>
    <property type="match status" value="1"/>
</dbReference>
<feature type="region of interest" description="Disordered" evidence="1">
    <location>
        <begin position="680"/>
        <end position="789"/>
    </location>
</feature>
<dbReference type="Gene3D" id="3.30.200.20">
    <property type="entry name" value="Phosphorylase Kinase, domain 1"/>
    <property type="match status" value="2"/>
</dbReference>
<dbReference type="Gramene" id="PNW74924">
    <property type="protein sequence ID" value="PNW74924"/>
    <property type="gene ID" value="CHLRE_12g504250v5"/>
</dbReference>
<dbReference type="Gene3D" id="1.10.510.10">
    <property type="entry name" value="Transferase(Phosphotransferase) domain 1"/>
    <property type="match status" value="1"/>
</dbReference>
<feature type="domain" description="Protein kinase" evidence="3">
    <location>
        <begin position="873"/>
        <end position="1216"/>
    </location>
</feature>
<dbReference type="ExpressionAtlas" id="A0A2K3D304">
    <property type="expression patterns" value="baseline"/>
</dbReference>
<dbReference type="Pfam" id="PF00069">
    <property type="entry name" value="Pkinase"/>
    <property type="match status" value="1"/>
</dbReference>
<feature type="region of interest" description="Disordered" evidence="1">
    <location>
        <begin position="1156"/>
        <end position="1177"/>
    </location>
</feature>
<feature type="compositionally biased region" description="Polar residues" evidence="1">
    <location>
        <begin position="475"/>
        <end position="486"/>
    </location>
</feature>
<keyword evidence="2" id="KW-1133">Transmembrane helix</keyword>
<keyword evidence="2" id="KW-0812">Transmembrane</keyword>
<feature type="region of interest" description="Disordered" evidence="1">
    <location>
        <begin position="274"/>
        <end position="322"/>
    </location>
</feature>
<accession>A0A2K3D304</accession>
<organism evidence="4 5">
    <name type="scientific">Chlamydomonas reinhardtii</name>
    <name type="common">Chlamydomonas smithii</name>
    <dbReference type="NCBI Taxonomy" id="3055"/>
    <lineage>
        <taxon>Eukaryota</taxon>
        <taxon>Viridiplantae</taxon>
        <taxon>Chlorophyta</taxon>
        <taxon>core chlorophytes</taxon>
        <taxon>Chlorophyceae</taxon>
        <taxon>CS clade</taxon>
        <taxon>Chlamydomonadales</taxon>
        <taxon>Chlamydomonadaceae</taxon>
        <taxon>Chlamydomonas</taxon>
    </lineage>
</organism>
<evidence type="ECO:0000256" key="2">
    <source>
        <dbReference type="SAM" id="Phobius"/>
    </source>
</evidence>
<dbReference type="Proteomes" id="UP000006906">
    <property type="component" value="Chromosome 12"/>
</dbReference>
<feature type="compositionally biased region" description="Gly residues" evidence="1">
    <location>
        <begin position="897"/>
        <end position="906"/>
    </location>
</feature>
<dbReference type="InterPro" id="IPR011009">
    <property type="entry name" value="Kinase-like_dom_sf"/>
</dbReference>
<dbReference type="GO" id="GO:0007165">
    <property type="term" value="P:signal transduction"/>
    <property type="evidence" value="ECO:0000318"/>
    <property type="project" value="GO_Central"/>
</dbReference>
<feature type="transmembrane region" description="Helical" evidence="2">
    <location>
        <begin position="326"/>
        <end position="352"/>
    </location>
</feature>
<dbReference type="RefSeq" id="XP_042918232.1">
    <property type="nucleotide sequence ID" value="XM_043068135.1"/>
</dbReference>
<feature type="region of interest" description="Disordered" evidence="1">
    <location>
        <begin position="868"/>
        <end position="954"/>
    </location>
</feature>
<feature type="compositionally biased region" description="Gly residues" evidence="1">
    <location>
        <begin position="1158"/>
        <end position="1172"/>
    </location>
</feature>
<dbReference type="PROSITE" id="PS00108">
    <property type="entry name" value="PROTEIN_KINASE_ST"/>
    <property type="match status" value="1"/>
</dbReference>
<dbReference type="GO" id="GO:0005524">
    <property type="term" value="F:ATP binding"/>
    <property type="evidence" value="ECO:0007669"/>
    <property type="project" value="InterPro"/>
</dbReference>
<feature type="compositionally biased region" description="Gly residues" evidence="1">
    <location>
        <begin position="309"/>
        <end position="321"/>
    </location>
</feature>
<name>A0A2K3D304_CHLRE</name>
<feature type="region of interest" description="Disordered" evidence="1">
    <location>
        <begin position="362"/>
        <end position="457"/>
    </location>
</feature>
<dbReference type="InterPro" id="IPR051681">
    <property type="entry name" value="Ser/Thr_Kinases-Pseudokinases"/>
</dbReference>
<dbReference type="InterPro" id="IPR008271">
    <property type="entry name" value="Ser/Thr_kinase_AS"/>
</dbReference>
<feature type="region of interest" description="Disordered" evidence="1">
    <location>
        <begin position="571"/>
        <end position="643"/>
    </location>
</feature>
<evidence type="ECO:0000313" key="4">
    <source>
        <dbReference type="EMBL" id="PNW74924.1"/>
    </source>
</evidence>
<feature type="region of interest" description="Disordered" evidence="1">
    <location>
        <begin position="467"/>
        <end position="486"/>
    </location>
</feature>
<dbReference type="KEGG" id="cre:CHLRE_12g504250v5"/>
<proteinExistence type="predicted"/>
<reference evidence="4 5" key="1">
    <citation type="journal article" date="2007" name="Science">
        <title>The Chlamydomonas genome reveals the evolution of key animal and plant functions.</title>
        <authorList>
            <person name="Merchant S.S."/>
            <person name="Prochnik S.E."/>
            <person name="Vallon O."/>
            <person name="Harris E.H."/>
            <person name="Karpowicz S.J."/>
            <person name="Witman G.B."/>
            <person name="Terry A."/>
            <person name="Salamov A."/>
            <person name="Fritz-Laylin L.K."/>
            <person name="Marechal-Drouard L."/>
            <person name="Marshall W.F."/>
            <person name="Qu L.H."/>
            <person name="Nelson D.R."/>
            <person name="Sanderfoot A.A."/>
            <person name="Spalding M.H."/>
            <person name="Kapitonov V.V."/>
            <person name="Ren Q."/>
            <person name="Ferris P."/>
            <person name="Lindquist E."/>
            <person name="Shapiro H."/>
            <person name="Lucas S.M."/>
            <person name="Grimwood J."/>
            <person name="Schmutz J."/>
            <person name="Cardol P."/>
            <person name="Cerutti H."/>
            <person name="Chanfreau G."/>
            <person name="Chen C.L."/>
            <person name="Cognat V."/>
            <person name="Croft M.T."/>
            <person name="Dent R."/>
            <person name="Dutcher S."/>
            <person name="Fernandez E."/>
            <person name="Fukuzawa H."/>
            <person name="Gonzalez-Ballester D."/>
            <person name="Gonzalez-Halphen D."/>
            <person name="Hallmann A."/>
            <person name="Hanikenne M."/>
            <person name="Hippler M."/>
            <person name="Inwood W."/>
            <person name="Jabbari K."/>
            <person name="Kalanon M."/>
            <person name="Kuras R."/>
            <person name="Lefebvre P.A."/>
            <person name="Lemaire S.D."/>
            <person name="Lobanov A.V."/>
            <person name="Lohr M."/>
            <person name="Manuell A."/>
            <person name="Meier I."/>
            <person name="Mets L."/>
            <person name="Mittag M."/>
            <person name="Mittelmeier T."/>
            <person name="Moroney J.V."/>
            <person name="Moseley J."/>
            <person name="Napoli C."/>
            <person name="Nedelcu A.M."/>
            <person name="Niyogi K."/>
            <person name="Novoselov S.V."/>
            <person name="Paulsen I.T."/>
            <person name="Pazour G."/>
            <person name="Purton S."/>
            <person name="Ral J.P."/>
            <person name="Riano-Pachon D.M."/>
            <person name="Riekhof W."/>
            <person name="Rymarquis L."/>
            <person name="Schroda M."/>
            <person name="Stern D."/>
            <person name="Umen J."/>
            <person name="Willows R."/>
            <person name="Wilson N."/>
            <person name="Zimmer S.L."/>
            <person name="Allmer J."/>
            <person name="Balk J."/>
            <person name="Bisova K."/>
            <person name="Chen C.J."/>
            <person name="Elias M."/>
            <person name="Gendler K."/>
            <person name="Hauser C."/>
            <person name="Lamb M.R."/>
            <person name="Ledford H."/>
            <person name="Long J.C."/>
            <person name="Minagawa J."/>
            <person name="Page M.D."/>
            <person name="Pan J."/>
            <person name="Pootakham W."/>
            <person name="Roje S."/>
            <person name="Rose A."/>
            <person name="Stahlberg E."/>
            <person name="Terauchi A.M."/>
            <person name="Yang P."/>
            <person name="Ball S."/>
            <person name="Bowler C."/>
            <person name="Dieckmann C.L."/>
            <person name="Gladyshev V.N."/>
            <person name="Green P."/>
            <person name="Jorgensen R."/>
            <person name="Mayfield S."/>
            <person name="Mueller-Roeber B."/>
            <person name="Rajamani S."/>
            <person name="Sayre R.T."/>
            <person name="Brokstein P."/>
            <person name="Dubchak I."/>
            <person name="Goodstein D."/>
            <person name="Hornick L."/>
            <person name="Huang Y.W."/>
            <person name="Jhaveri J."/>
            <person name="Luo Y."/>
            <person name="Martinez D."/>
            <person name="Ngau W.C."/>
            <person name="Otillar B."/>
            <person name="Poliakov A."/>
            <person name="Porter A."/>
            <person name="Szajkowski L."/>
            <person name="Werner G."/>
            <person name="Zhou K."/>
            <person name="Grigoriev I.V."/>
            <person name="Rokhsar D.S."/>
            <person name="Grossman A.R."/>
        </authorList>
    </citation>
    <scope>NUCLEOTIDE SEQUENCE [LARGE SCALE GENOMIC DNA]</scope>
    <source>
        <strain evidence="5">CC-503</strain>
    </source>
</reference>
<feature type="compositionally biased region" description="Basic and acidic residues" evidence="1">
    <location>
        <begin position="875"/>
        <end position="884"/>
    </location>
</feature>
<evidence type="ECO:0000256" key="1">
    <source>
        <dbReference type="SAM" id="MobiDB-lite"/>
    </source>
</evidence>
<dbReference type="GO" id="GO:0004674">
    <property type="term" value="F:protein serine/threonine kinase activity"/>
    <property type="evidence" value="ECO:0000318"/>
    <property type="project" value="GO_Central"/>
</dbReference>
<feature type="region of interest" description="Disordered" evidence="1">
    <location>
        <begin position="811"/>
        <end position="834"/>
    </location>
</feature>
<keyword evidence="5" id="KW-1185">Reference proteome</keyword>
<dbReference type="GeneID" id="5716445"/>
<feature type="compositionally biased region" description="Low complexity" evidence="1">
    <location>
        <begin position="444"/>
        <end position="457"/>
    </location>
</feature>
<sequence>MEKEVSLTKGAVGIDKLAFLTMLLAVQPGWGAVTEVHNGRELALAFANNSVTTILMASDIHLLEADWVGLPSPVPVVLTRDITVVSQPGLSYLIDFNYISRKMRLGNGTTLRFINTAVTQNRLRVVLSPGLDLLEPCLPGERATFINEGGILLADMCYPQQLRNQNYQGLTRSPNYPGTNKLLPVTPQTGCVNSTSVPRPQQCYPETGMIIDVAVEATELSALGGATVPSNYLVRVVNTSLACLSLLSNDCIAQYTLPGCRQLVLNARKASADAEARGEAPPGGTSAVGGSPWDPQGTPADPTAAPQGPAGGGGGGGGGSESGTPWWLPVVVGVLGGAVVILVLGVAAAYVWRSRARRSRQQQQLKAARDSSVHSSGRPAAASPQLEPGADQRPSQDQSQGGGMWRWLRRAHQGAGGSSGQQPLVLGNSGGPGGDMDRDGGRARSGSSEKAGGPAAVAAANMARLQHAQPAASATELNNSTSTSSGPTVCVTINSAVPSSAVWVPGAATVPRSLLESDLRQATFSAISNLAYGDGNAVAKAAYEAAGAAAGRTDSSGLLSPFTPARTDLQRVELSSGRQRQQQPPRDTKADSNGSSQTTRRLSREAREQGTLPDGGKAAAAPGSAAAATTGNNDELKLLPGEPLGRGACGRVYRGMFRGQLVAVKMLGHVGLLNAAQQQQQLVPQPPRGQQPPPHQQAGSEAPAQQQQAAVVPQLPLPPSVSGAAHPQHPSTPDICSPTYISTSATEPPCSSGANACERNALGETPGEGGDSTLTGPSTSSSAGGSSGGRLASLALQRAALGARMPEAIEEEAPEEEAAGSAGGGGGGAAVDAARGLSSDEGLAESRNLRGAQDWLLVIGDDDGGAYGGGGGDGLEERVSRGEHGSTSAAALEPLADGGGGGGVGAGPAQQGSPARHAAALLQQHRSQEERQPQQQEAEEQQRDGAARSSSREGLMRTLQQEVDCLARCKHPCIVRLLAVCAEPPLMVMELMDTSLDRLQYGRRGGAAATSLLPLSLVLHIGIEVARGLAYMHPNLAHRDLKPANVLISQPDSERPIVKIADFGLSRLLDTAVITRNPDAGTPPYMAPECLDLGNRVAITHKVDVFALAVMLAEMLVGRRPWHGHSMMEIATALALRGCRPYDLERDVAATAAAAAASGGGGGGDGGGGGADGRLPVGQAVPARAPVKLLRLIDMMWEQDPARRPAAAEVAKMLTVIRQQFEQGHFATQGGGAVAGD</sequence>
<dbReference type="EMBL" id="CM008973">
    <property type="protein sequence ID" value="PNW74924.1"/>
    <property type="molecule type" value="Genomic_DNA"/>
</dbReference>
<dbReference type="InterPro" id="IPR000719">
    <property type="entry name" value="Prot_kinase_dom"/>
</dbReference>
<protein>
    <recommendedName>
        <fullName evidence="3">Protein kinase domain-containing protein</fullName>
    </recommendedName>
</protein>
<dbReference type="InParanoid" id="A0A2K3D304"/>
<dbReference type="PROSITE" id="PS50011">
    <property type="entry name" value="PROTEIN_KINASE_DOM"/>
    <property type="match status" value="1"/>
</dbReference>
<evidence type="ECO:0000313" key="5">
    <source>
        <dbReference type="Proteomes" id="UP000006906"/>
    </source>
</evidence>
<dbReference type="SUPFAM" id="SSF56112">
    <property type="entry name" value="Protein kinase-like (PK-like)"/>
    <property type="match status" value="1"/>
</dbReference>
<feature type="compositionally biased region" description="Basic and acidic residues" evidence="1">
    <location>
        <begin position="940"/>
        <end position="954"/>
    </location>
</feature>
<dbReference type="STRING" id="3055.A0A2K3D304"/>
<feature type="compositionally biased region" description="Pro residues" evidence="1">
    <location>
        <begin position="684"/>
        <end position="695"/>
    </location>
</feature>
<keyword evidence="2" id="KW-0472">Membrane</keyword>
<dbReference type="PANTHER" id="PTHR44329">
    <property type="entry name" value="SERINE/THREONINE-PROTEIN KINASE TNNI3K-RELATED"/>
    <property type="match status" value="1"/>
</dbReference>
<feature type="compositionally biased region" description="Polar residues" evidence="1">
    <location>
        <begin position="591"/>
        <end position="600"/>
    </location>
</feature>
<dbReference type="AlphaFoldDB" id="A0A2K3D304"/>
<feature type="compositionally biased region" description="Low complexity" evidence="1">
    <location>
        <begin position="294"/>
        <end position="308"/>
    </location>
</feature>
<gene>
    <name evidence="4" type="ORF">CHLRE_12g504250v5</name>
</gene>
<dbReference type="OrthoDB" id="541276at2759"/>
<feature type="compositionally biased region" description="Low complexity" evidence="1">
    <location>
        <begin position="696"/>
        <end position="714"/>
    </location>
</feature>
<evidence type="ECO:0000259" key="3">
    <source>
        <dbReference type="PROSITE" id="PS50011"/>
    </source>
</evidence>
<feature type="compositionally biased region" description="Low complexity" evidence="1">
    <location>
        <begin position="771"/>
        <end position="789"/>
    </location>
</feature>
<feature type="compositionally biased region" description="Low complexity" evidence="1">
    <location>
        <begin position="615"/>
        <end position="631"/>
    </location>
</feature>